<feature type="compositionally biased region" description="Basic and acidic residues" evidence="1">
    <location>
        <begin position="338"/>
        <end position="363"/>
    </location>
</feature>
<feature type="compositionally biased region" description="Polar residues" evidence="1">
    <location>
        <begin position="16"/>
        <end position="26"/>
    </location>
</feature>
<dbReference type="Proteomes" id="UP000016933">
    <property type="component" value="Unassembled WGS sequence"/>
</dbReference>
<feature type="region of interest" description="Disordered" evidence="1">
    <location>
        <begin position="689"/>
        <end position="777"/>
    </location>
</feature>
<feature type="compositionally biased region" description="Basic and acidic residues" evidence="1">
    <location>
        <begin position="728"/>
        <end position="763"/>
    </location>
</feature>
<evidence type="ECO:0000256" key="1">
    <source>
        <dbReference type="SAM" id="MobiDB-lite"/>
    </source>
</evidence>
<feature type="region of interest" description="Disordered" evidence="1">
    <location>
        <begin position="316"/>
        <end position="395"/>
    </location>
</feature>
<feature type="compositionally biased region" description="Basic and acidic residues" evidence="1">
    <location>
        <begin position="414"/>
        <end position="423"/>
    </location>
</feature>
<feature type="region of interest" description="Disordered" evidence="1">
    <location>
        <begin position="414"/>
        <end position="455"/>
    </location>
</feature>
<gene>
    <name evidence="2" type="ORF">DOTSEDRAFT_36476</name>
</gene>
<sequence>MYPTAAQISAPRVETHQSMARDTAGTSRPAVDSEQQDITVVSTQTWTGPAANPALAARLNHDASTLKIHMHYQEGHPLELCMSSYRHDSQGLTCFNREKALTDAMGSSESSATLSQARLAKMLLPFFRFGDSSTYKFIDGDAYGLIAASIFASLVFEDVTEFRLKELVKSGGLVEHQITGFQLDNGSPLEQGSHEFGTVVLPTVKAEYPHLYPNLSEEGQEDFKAALESEDIDEILDYGNEIGYVYETYEQTSPPENKMQMRRDKVFKLKAKARAVTQQAQGAMEGTETAQVADQLAERHGESNTDAEHAKHAEYDELSPHNPQPATATEQDTAARPVEVKEETRTKEAPIREESILPKREYGALDSSLEDDRVSQRSREHEQIAPPAFNGEDDSAFDALNDISERLLSTNEHTSDLYEVKKAPDKKRPRNETDSDDTEHRAPPRKIKLDNNNAETKAVSGNALFDLPKESAGSPALNQNQIPKNVPKLIKRPTQAPNFIHWKNHTTISNRSIAAAETAVAVEQRTAGLGKNVAKGKQTVPFSAPNTAASDEPDDGELIVMEDEPPAQKTSKTLGKRKFGTPSKKRHKVNPKESKKDEEVPEARRVPKSTVHTPAPVQQNGVRRPQDCPIERDIMAAYDSEVTRIGRGWEAISVPRLRSYLDYYHGRVFAAKRVDRKYIVRVIEPSCKTKREQEDEAARTRQQRVQDARKAAHKESEAYKQAQGLKSAYDRNRRSSKDERCAKRADTDHDGERQRIAYDDNRPHSQQITQDHDRPWRSSALDTATIDNAYKLHIQHQAQAARRHH</sequence>
<dbReference type="EMBL" id="KB446541">
    <property type="protein sequence ID" value="EME42649.1"/>
    <property type="molecule type" value="Genomic_DNA"/>
</dbReference>
<dbReference type="OMA" id="PIERDIM"/>
<feature type="compositionally biased region" description="Polar residues" evidence="1">
    <location>
        <begin position="610"/>
        <end position="621"/>
    </location>
</feature>
<proteinExistence type="predicted"/>
<feature type="region of interest" description="Disordered" evidence="1">
    <location>
        <begin position="1"/>
        <end position="36"/>
    </location>
</feature>
<organism evidence="2 3">
    <name type="scientific">Dothistroma septosporum (strain NZE10 / CBS 128990)</name>
    <name type="common">Red band needle blight fungus</name>
    <name type="synonym">Mycosphaerella pini</name>
    <dbReference type="NCBI Taxonomy" id="675120"/>
    <lineage>
        <taxon>Eukaryota</taxon>
        <taxon>Fungi</taxon>
        <taxon>Dikarya</taxon>
        <taxon>Ascomycota</taxon>
        <taxon>Pezizomycotina</taxon>
        <taxon>Dothideomycetes</taxon>
        <taxon>Dothideomycetidae</taxon>
        <taxon>Mycosphaerellales</taxon>
        <taxon>Mycosphaerellaceae</taxon>
        <taxon>Dothistroma</taxon>
    </lineage>
</organism>
<evidence type="ECO:0000313" key="2">
    <source>
        <dbReference type="EMBL" id="EME42649.1"/>
    </source>
</evidence>
<name>N1PKM3_DOTSN</name>
<dbReference type="HOGENOM" id="CLU_349844_0_0_1"/>
<accession>N1PKM3</accession>
<feature type="compositionally biased region" description="Basic and acidic residues" evidence="1">
    <location>
        <begin position="590"/>
        <end position="605"/>
    </location>
</feature>
<feature type="compositionally biased region" description="Basic and acidic residues" evidence="1">
    <location>
        <begin position="430"/>
        <end position="442"/>
    </location>
</feature>
<feature type="compositionally biased region" description="Basic and acidic residues" evidence="1">
    <location>
        <begin position="689"/>
        <end position="718"/>
    </location>
</feature>
<keyword evidence="3" id="KW-1185">Reference proteome</keyword>
<reference evidence="3" key="1">
    <citation type="journal article" date="2012" name="PLoS Genet.">
        <title>The genomes of the fungal plant pathogens Cladosporium fulvum and Dothistroma septosporum reveal adaptation to different hosts and lifestyles but also signatures of common ancestry.</title>
        <authorList>
            <person name="de Wit P.J.G.M."/>
            <person name="van der Burgt A."/>
            <person name="Oekmen B."/>
            <person name="Stergiopoulos I."/>
            <person name="Abd-Elsalam K.A."/>
            <person name="Aerts A.L."/>
            <person name="Bahkali A.H."/>
            <person name="Beenen H.G."/>
            <person name="Chettri P."/>
            <person name="Cox M.P."/>
            <person name="Datema E."/>
            <person name="de Vries R.P."/>
            <person name="Dhillon B."/>
            <person name="Ganley A.R."/>
            <person name="Griffiths S.A."/>
            <person name="Guo Y."/>
            <person name="Hamelin R.C."/>
            <person name="Henrissat B."/>
            <person name="Kabir M.S."/>
            <person name="Jashni M.K."/>
            <person name="Kema G."/>
            <person name="Klaubauf S."/>
            <person name="Lapidus A."/>
            <person name="Levasseur A."/>
            <person name="Lindquist E."/>
            <person name="Mehrabi R."/>
            <person name="Ohm R.A."/>
            <person name="Owen T.J."/>
            <person name="Salamov A."/>
            <person name="Schwelm A."/>
            <person name="Schijlen E."/>
            <person name="Sun H."/>
            <person name="van den Burg H.A."/>
            <person name="van Ham R.C.H.J."/>
            <person name="Zhang S."/>
            <person name="Goodwin S.B."/>
            <person name="Grigoriev I.V."/>
            <person name="Collemare J."/>
            <person name="Bradshaw R.E."/>
        </authorList>
    </citation>
    <scope>NUCLEOTIDE SEQUENCE [LARGE SCALE GENOMIC DNA]</scope>
    <source>
        <strain evidence="3">NZE10 / CBS 128990</strain>
    </source>
</reference>
<evidence type="ECO:0000313" key="3">
    <source>
        <dbReference type="Proteomes" id="UP000016933"/>
    </source>
</evidence>
<dbReference type="AlphaFoldDB" id="N1PKM3"/>
<protein>
    <submittedName>
        <fullName evidence="2">Uncharacterized protein</fullName>
    </submittedName>
</protein>
<feature type="compositionally biased region" description="Basic residues" evidence="1">
    <location>
        <begin position="574"/>
        <end position="589"/>
    </location>
</feature>
<feature type="compositionally biased region" description="Basic and acidic residues" evidence="1">
    <location>
        <begin position="370"/>
        <end position="383"/>
    </location>
</feature>
<reference evidence="2 3" key="2">
    <citation type="journal article" date="2012" name="PLoS Pathog.">
        <title>Diverse lifestyles and strategies of plant pathogenesis encoded in the genomes of eighteen Dothideomycetes fungi.</title>
        <authorList>
            <person name="Ohm R.A."/>
            <person name="Feau N."/>
            <person name="Henrissat B."/>
            <person name="Schoch C.L."/>
            <person name="Horwitz B.A."/>
            <person name="Barry K.W."/>
            <person name="Condon B.J."/>
            <person name="Copeland A.C."/>
            <person name="Dhillon B."/>
            <person name="Glaser F."/>
            <person name="Hesse C.N."/>
            <person name="Kosti I."/>
            <person name="LaButti K."/>
            <person name="Lindquist E.A."/>
            <person name="Lucas S."/>
            <person name="Salamov A.A."/>
            <person name="Bradshaw R.E."/>
            <person name="Ciuffetti L."/>
            <person name="Hamelin R.C."/>
            <person name="Kema G.H.J."/>
            <person name="Lawrence C."/>
            <person name="Scott J.A."/>
            <person name="Spatafora J.W."/>
            <person name="Turgeon B.G."/>
            <person name="de Wit P.J.G.M."/>
            <person name="Zhong S."/>
            <person name="Goodwin S.B."/>
            <person name="Grigoriev I.V."/>
        </authorList>
    </citation>
    <scope>NUCLEOTIDE SEQUENCE [LARGE SCALE GENOMIC DNA]</scope>
    <source>
        <strain evidence="3">NZE10 / CBS 128990</strain>
    </source>
</reference>
<feature type="region of interest" description="Disordered" evidence="1">
    <location>
        <begin position="563"/>
        <end position="626"/>
    </location>
</feature>